<dbReference type="InterPro" id="IPR011009">
    <property type="entry name" value="Kinase-like_dom_sf"/>
</dbReference>
<dbReference type="InterPro" id="IPR036770">
    <property type="entry name" value="Ankyrin_rpt-contain_sf"/>
</dbReference>
<dbReference type="PIRSF" id="PIRSF000654">
    <property type="entry name" value="Integrin-linked_kinase"/>
    <property type="match status" value="1"/>
</dbReference>
<evidence type="ECO:0000256" key="1">
    <source>
        <dbReference type="ARBA" id="ARBA00005843"/>
    </source>
</evidence>
<dbReference type="SUPFAM" id="SSF56112">
    <property type="entry name" value="Protein kinase-like (PK-like)"/>
    <property type="match status" value="1"/>
</dbReference>
<dbReference type="EMBL" id="JAHRHJ020000002">
    <property type="protein sequence ID" value="KAH9324543.1"/>
    <property type="molecule type" value="Genomic_DNA"/>
</dbReference>
<dbReference type="InterPro" id="IPR017441">
    <property type="entry name" value="Protein_kinase_ATP_BS"/>
</dbReference>
<dbReference type="InterPro" id="IPR000719">
    <property type="entry name" value="Prot_kinase_dom"/>
</dbReference>
<gene>
    <name evidence="9" type="ORF">KI387_004721</name>
</gene>
<evidence type="ECO:0000256" key="6">
    <source>
        <dbReference type="PROSITE-ProRule" id="PRU00023"/>
    </source>
</evidence>
<dbReference type="SUPFAM" id="SSF48403">
    <property type="entry name" value="Ankyrin repeat"/>
    <property type="match status" value="1"/>
</dbReference>
<dbReference type="Gene3D" id="1.10.510.10">
    <property type="entry name" value="Transferase(Phosphotransferase) domain 1"/>
    <property type="match status" value="1"/>
</dbReference>
<keyword evidence="10" id="KW-1185">Reference proteome</keyword>
<dbReference type="PROSITE" id="PS00107">
    <property type="entry name" value="PROTEIN_KINASE_ATP"/>
    <property type="match status" value="1"/>
</dbReference>
<comment type="similarity">
    <text evidence="1">Belongs to the protein kinase superfamily. TKL Ser/Thr protein kinase family.</text>
</comment>
<dbReference type="GO" id="GO:0005524">
    <property type="term" value="F:ATP binding"/>
    <property type="evidence" value="ECO:0007669"/>
    <property type="project" value="UniProtKB-UniRule"/>
</dbReference>
<accession>A0AA38LGZ3</accession>
<evidence type="ECO:0000256" key="4">
    <source>
        <dbReference type="ARBA" id="ARBA00022777"/>
    </source>
</evidence>
<dbReference type="PROSITE" id="PS50011">
    <property type="entry name" value="PROTEIN_KINASE_DOM"/>
    <property type="match status" value="1"/>
</dbReference>
<dbReference type="AlphaFoldDB" id="A0AA38LGZ3"/>
<sequence length="350" mass="39726">KLHNMCGSGDTSYQLLFYASRGNVDGLIEELKGGVSPNLADYDNRTALHLAACEGHTDIVKILLDYKANVNCLDRWGSTPLSDARRCSHEDIYDLLKATGGLESHVNEIDYNELDMKNWSRIGEGAYGEIYLVKWRGANVAAKTIRASIASNIRIRSSFRKELDLWQTLRHPNIVQFFAVVNHPDRLIFLTEYLPNGNLDDVLRRKGRLDALTAVKYALDIARGMNYLHQHKPTPIIHRDLTPGNVLQDEEGNLKVTDFGLSRIVQDKNLHEPLKMTGRTGSFRYMAPEVFREESYDKSIDVFSFALVVQEMFEGGPSNKNENPEVLAKRRAKENHRPALMAPHYTEDIK</sequence>
<keyword evidence="3 7" id="KW-0547">Nucleotide-binding</keyword>
<feature type="non-terminal residue" evidence="9">
    <location>
        <position position="1"/>
    </location>
</feature>
<dbReference type="Pfam" id="PF12796">
    <property type="entry name" value="Ank_2"/>
    <property type="match status" value="1"/>
</dbReference>
<dbReference type="OMA" id="HEAICKI"/>
<dbReference type="InterPro" id="IPR051681">
    <property type="entry name" value="Ser/Thr_Kinases-Pseudokinases"/>
</dbReference>
<protein>
    <recommendedName>
        <fullName evidence="8">Protein kinase domain-containing protein</fullName>
    </recommendedName>
</protein>
<evidence type="ECO:0000256" key="3">
    <source>
        <dbReference type="ARBA" id="ARBA00022741"/>
    </source>
</evidence>
<dbReference type="Pfam" id="PF00069">
    <property type="entry name" value="Pkinase"/>
    <property type="match status" value="1"/>
</dbReference>
<dbReference type="PROSITE" id="PS50088">
    <property type="entry name" value="ANK_REPEAT"/>
    <property type="match status" value="1"/>
</dbReference>
<dbReference type="InterPro" id="IPR002110">
    <property type="entry name" value="Ankyrin_rpt"/>
</dbReference>
<organism evidence="9 10">
    <name type="scientific">Taxus chinensis</name>
    <name type="common">Chinese yew</name>
    <name type="synonym">Taxus wallichiana var. chinensis</name>
    <dbReference type="NCBI Taxonomy" id="29808"/>
    <lineage>
        <taxon>Eukaryota</taxon>
        <taxon>Viridiplantae</taxon>
        <taxon>Streptophyta</taxon>
        <taxon>Embryophyta</taxon>
        <taxon>Tracheophyta</taxon>
        <taxon>Spermatophyta</taxon>
        <taxon>Pinopsida</taxon>
        <taxon>Pinidae</taxon>
        <taxon>Conifers II</taxon>
        <taxon>Cupressales</taxon>
        <taxon>Taxaceae</taxon>
        <taxon>Taxus</taxon>
    </lineage>
</organism>
<dbReference type="PROSITE" id="PS50297">
    <property type="entry name" value="ANK_REP_REGION"/>
    <property type="match status" value="1"/>
</dbReference>
<dbReference type="SMART" id="SM00248">
    <property type="entry name" value="ANK"/>
    <property type="match status" value="2"/>
</dbReference>
<dbReference type="Gene3D" id="1.25.40.20">
    <property type="entry name" value="Ankyrin repeat-containing domain"/>
    <property type="match status" value="1"/>
</dbReference>
<feature type="binding site" evidence="7">
    <location>
        <position position="143"/>
    </location>
    <ligand>
        <name>ATP</name>
        <dbReference type="ChEBI" id="CHEBI:30616"/>
    </ligand>
</feature>
<keyword evidence="5 7" id="KW-0067">ATP-binding</keyword>
<reference evidence="9 10" key="1">
    <citation type="journal article" date="2021" name="Nat. Plants">
        <title>The Taxus genome provides insights into paclitaxel biosynthesis.</title>
        <authorList>
            <person name="Xiong X."/>
            <person name="Gou J."/>
            <person name="Liao Q."/>
            <person name="Li Y."/>
            <person name="Zhou Q."/>
            <person name="Bi G."/>
            <person name="Li C."/>
            <person name="Du R."/>
            <person name="Wang X."/>
            <person name="Sun T."/>
            <person name="Guo L."/>
            <person name="Liang H."/>
            <person name="Lu P."/>
            <person name="Wu Y."/>
            <person name="Zhang Z."/>
            <person name="Ro D.K."/>
            <person name="Shang Y."/>
            <person name="Huang S."/>
            <person name="Yan J."/>
        </authorList>
    </citation>
    <scope>NUCLEOTIDE SEQUENCE [LARGE SCALE GENOMIC DNA]</scope>
    <source>
        <strain evidence="9">Ta-2019</strain>
    </source>
</reference>
<name>A0AA38LGZ3_TAXCH</name>
<dbReference type="Proteomes" id="UP000824469">
    <property type="component" value="Unassembled WGS sequence"/>
</dbReference>
<feature type="repeat" description="ANK" evidence="6">
    <location>
        <begin position="43"/>
        <end position="75"/>
    </location>
</feature>
<dbReference type="PANTHER" id="PTHR44329:SF62">
    <property type="entry name" value="PROTEIN KINASE DOMAIN-CONTAINING PROTEIN"/>
    <property type="match status" value="1"/>
</dbReference>
<evidence type="ECO:0000259" key="8">
    <source>
        <dbReference type="PROSITE" id="PS50011"/>
    </source>
</evidence>
<comment type="caution">
    <text evidence="9">The sequence shown here is derived from an EMBL/GenBank/DDBJ whole genome shotgun (WGS) entry which is preliminary data.</text>
</comment>
<keyword evidence="6" id="KW-0040">ANK repeat</keyword>
<feature type="non-terminal residue" evidence="9">
    <location>
        <position position="350"/>
    </location>
</feature>
<evidence type="ECO:0000313" key="10">
    <source>
        <dbReference type="Proteomes" id="UP000824469"/>
    </source>
</evidence>
<proteinExistence type="inferred from homology"/>
<dbReference type="GO" id="GO:0004674">
    <property type="term" value="F:protein serine/threonine kinase activity"/>
    <property type="evidence" value="ECO:0007669"/>
    <property type="project" value="TreeGrafter"/>
</dbReference>
<evidence type="ECO:0000256" key="5">
    <source>
        <dbReference type="ARBA" id="ARBA00022840"/>
    </source>
</evidence>
<feature type="domain" description="Protein kinase" evidence="8">
    <location>
        <begin position="116"/>
        <end position="350"/>
    </location>
</feature>
<evidence type="ECO:0000256" key="7">
    <source>
        <dbReference type="PROSITE-ProRule" id="PRU10141"/>
    </source>
</evidence>
<evidence type="ECO:0000256" key="2">
    <source>
        <dbReference type="ARBA" id="ARBA00022679"/>
    </source>
</evidence>
<dbReference type="FunFam" id="3.30.200.20:FF:000180">
    <property type="entry name" value="serine/threonine-protein kinase STY46-like"/>
    <property type="match status" value="1"/>
</dbReference>
<keyword evidence="4" id="KW-0418">Kinase</keyword>
<dbReference type="PANTHER" id="PTHR44329">
    <property type="entry name" value="SERINE/THREONINE-PROTEIN KINASE TNNI3K-RELATED"/>
    <property type="match status" value="1"/>
</dbReference>
<keyword evidence="2" id="KW-0808">Transferase</keyword>
<evidence type="ECO:0000313" key="9">
    <source>
        <dbReference type="EMBL" id="KAH9324543.1"/>
    </source>
</evidence>